<sequence length="352" mass="39431">MSENAGIEEDEDERLKKIRAANIPEDGVKFPLEEEIEIQKERLITRETVFLSRSAKKALQKYGSIYSEGDNNKAGALCELKLFALDVQRCGNQAIAYEFERDKSQMDKMRMKKQIEKTNEEIIQLQKLLAKNRIIRQRKEEYEALAKIVNDKPTQADTLLAIDAVSADTVSIDTKLATIESFLRTKSTHYDLLLQTIDDLTQIDKDENTFTLQLLSESSSTDDFLHEQTPLLTTGTSNGNTPSLLVVDSDEINGNNYNDDDDDDDRPVFLNRGTSSPGTLDDDPENIPPKKRRGIKHSRSDDDEDQPPPRTKQRTLQDHSSSVPTLGGGGGKDQEEAGEILEGAEDKEDGKG</sequence>
<dbReference type="EMBL" id="HBIJ01007576">
    <property type="protein sequence ID" value="CAE0364616.1"/>
    <property type="molecule type" value="Transcribed_RNA"/>
</dbReference>
<dbReference type="AlphaFoldDB" id="A0A7S3NL04"/>
<gene>
    <name evidence="5" type="ORF">ALAG00032_LOCUS5357</name>
</gene>
<keyword evidence="2" id="KW-0539">Nucleus</keyword>
<organism evidence="5">
    <name type="scientific">Aureoumbra lagunensis</name>
    <dbReference type="NCBI Taxonomy" id="44058"/>
    <lineage>
        <taxon>Eukaryota</taxon>
        <taxon>Sar</taxon>
        <taxon>Stramenopiles</taxon>
        <taxon>Ochrophyta</taxon>
        <taxon>Pelagophyceae</taxon>
        <taxon>Pelagomonadales</taxon>
        <taxon>Aureoumbra</taxon>
    </lineage>
</organism>
<dbReference type="InterPro" id="IPR008501">
    <property type="entry name" value="THOC7/Mft1"/>
</dbReference>
<comment type="subcellular location">
    <subcellularLocation>
        <location evidence="1">Nucleus</location>
    </subcellularLocation>
</comment>
<dbReference type="GO" id="GO:0006397">
    <property type="term" value="P:mRNA processing"/>
    <property type="evidence" value="ECO:0007669"/>
    <property type="project" value="InterPro"/>
</dbReference>
<dbReference type="GO" id="GO:0000445">
    <property type="term" value="C:THO complex part of transcription export complex"/>
    <property type="evidence" value="ECO:0007669"/>
    <property type="project" value="InterPro"/>
</dbReference>
<keyword evidence="3" id="KW-0175">Coiled coil</keyword>
<evidence type="ECO:0000313" key="5">
    <source>
        <dbReference type="EMBL" id="CAE0364616.1"/>
    </source>
</evidence>
<evidence type="ECO:0008006" key="6">
    <source>
        <dbReference type="Google" id="ProtNLM"/>
    </source>
</evidence>
<accession>A0A7S3NL04</accession>
<name>A0A7S3NL04_9STRA</name>
<evidence type="ECO:0000256" key="3">
    <source>
        <dbReference type="SAM" id="Coils"/>
    </source>
</evidence>
<feature type="region of interest" description="Disordered" evidence="4">
    <location>
        <begin position="230"/>
        <end position="352"/>
    </location>
</feature>
<protein>
    <recommendedName>
        <fullName evidence="6">THO complex subunit 7 homolog</fullName>
    </recommendedName>
</protein>
<feature type="compositionally biased region" description="Acidic residues" evidence="4">
    <location>
        <begin position="336"/>
        <end position="352"/>
    </location>
</feature>
<evidence type="ECO:0000256" key="1">
    <source>
        <dbReference type="ARBA" id="ARBA00004123"/>
    </source>
</evidence>
<evidence type="ECO:0000256" key="4">
    <source>
        <dbReference type="SAM" id="MobiDB-lite"/>
    </source>
</evidence>
<feature type="compositionally biased region" description="Polar residues" evidence="4">
    <location>
        <begin position="230"/>
        <end position="243"/>
    </location>
</feature>
<proteinExistence type="predicted"/>
<reference evidence="5" key="1">
    <citation type="submission" date="2021-01" db="EMBL/GenBank/DDBJ databases">
        <authorList>
            <person name="Corre E."/>
            <person name="Pelletier E."/>
            <person name="Niang G."/>
            <person name="Scheremetjew M."/>
            <person name="Finn R."/>
            <person name="Kale V."/>
            <person name="Holt S."/>
            <person name="Cochrane G."/>
            <person name="Meng A."/>
            <person name="Brown T."/>
            <person name="Cohen L."/>
        </authorList>
    </citation>
    <scope>NUCLEOTIDE SEQUENCE</scope>
    <source>
        <strain evidence="5">CCMP1510</strain>
    </source>
</reference>
<dbReference type="Pfam" id="PF05615">
    <property type="entry name" value="THOC7"/>
    <property type="match status" value="1"/>
</dbReference>
<evidence type="ECO:0000256" key="2">
    <source>
        <dbReference type="ARBA" id="ARBA00023242"/>
    </source>
</evidence>
<feature type="coiled-coil region" evidence="3">
    <location>
        <begin position="101"/>
        <end position="145"/>
    </location>
</feature>